<dbReference type="AlphaFoldDB" id="I4F028"/>
<accession>I4F028</accession>
<proteinExistence type="predicted"/>
<evidence type="ECO:0000313" key="2">
    <source>
        <dbReference type="Proteomes" id="UP000006461"/>
    </source>
</evidence>
<reference evidence="1 2" key="1">
    <citation type="journal article" date="2012" name="J. Bacteriol.">
        <title>Genome Sequence of Radiation-Resistant Modestobacter marinus Strain BC501, a Representative Actinobacterium That Thrives on Calcareous Stone Surfaces.</title>
        <authorList>
            <person name="Normand P."/>
            <person name="Gury J."/>
            <person name="Pujic P."/>
            <person name="Chouaia B."/>
            <person name="Crotti E."/>
            <person name="Brusetti L."/>
            <person name="Daffonchio D."/>
            <person name="Vacherie B."/>
            <person name="Barbe V."/>
            <person name="Medigue C."/>
            <person name="Calteau A."/>
            <person name="Ghodhbane-Gtari F."/>
            <person name="Essoussi I."/>
            <person name="Nouioui I."/>
            <person name="Abbassi-Ghozzi I."/>
            <person name="Gtari M."/>
        </authorList>
    </citation>
    <scope>NUCLEOTIDE SEQUENCE [LARGE SCALE GENOMIC DNA]</scope>
    <source>
        <strain evidence="2">BC 501</strain>
    </source>
</reference>
<gene>
    <name evidence="1" type="ordered locus">MODMU_3581</name>
</gene>
<dbReference type="EMBL" id="FO203431">
    <property type="protein sequence ID" value="CCH88991.1"/>
    <property type="molecule type" value="Genomic_DNA"/>
</dbReference>
<dbReference type="STRING" id="477641.MODMU_3581"/>
<protein>
    <submittedName>
        <fullName evidence="1">Uncharacterized protein</fullName>
    </submittedName>
</protein>
<name>I4F028_MODI5</name>
<organism evidence="1 2">
    <name type="scientific">Modestobacter italicus (strain DSM 44449 / CECT 9708 / BC 501)</name>
    <dbReference type="NCBI Taxonomy" id="2732864"/>
    <lineage>
        <taxon>Bacteria</taxon>
        <taxon>Bacillati</taxon>
        <taxon>Actinomycetota</taxon>
        <taxon>Actinomycetes</taxon>
        <taxon>Geodermatophilales</taxon>
        <taxon>Geodermatophilaceae</taxon>
        <taxon>Modestobacter</taxon>
    </lineage>
</organism>
<dbReference type="KEGG" id="mmar:MODMU_3581"/>
<keyword evidence="2" id="KW-1185">Reference proteome</keyword>
<dbReference type="Proteomes" id="UP000006461">
    <property type="component" value="Chromosome"/>
</dbReference>
<dbReference type="HOGENOM" id="CLU_2771341_0_0_11"/>
<sequence>MAAPEPVDHSTFTSVVYRQVDAAALAASQALPSRTKRIRTLSGQVPLAPQMVASVRVRAASTGEPWSRR</sequence>
<evidence type="ECO:0000313" key="1">
    <source>
        <dbReference type="EMBL" id="CCH88991.1"/>
    </source>
</evidence>